<evidence type="ECO:0000259" key="1">
    <source>
        <dbReference type="Pfam" id="PF01261"/>
    </source>
</evidence>
<proteinExistence type="predicted"/>
<name>A0A1T4YLA1_9BACL</name>
<dbReference type="EMBL" id="FUYJ01000006">
    <property type="protein sequence ID" value="SKB02604.1"/>
    <property type="molecule type" value="Genomic_DNA"/>
</dbReference>
<evidence type="ECO:0000313" key="2">
    <source>
        <dbReference type="EMBL" id="SKB02604.1"/>
    </source>
</evidence>
<sequence>MEYSICSWTFGDVPIDKVMRFVKKTGYDAIEIQASQAIHYSKIINRLSKELNLKVSGLTGDADWPNEHKDLANSNHFERNKAIEYFKKQIQATRLIQGKYLVVCPAAVGKSAQMGKGSEDWNWAIDSVRQLARVAERVEIELIIEPLNRYESCIVNTADDASRFVKEINHPKVKTLIDTYHMNIEEVDMISPVQKVIDILSIVHVADSNRQSLGRGQISFAPFFAELQRLKFNGTIVVECSAPGANPFLAEKDNMDWIYTYAEESLVFLKESFEDN</sequence>
<dbReference type="PANTHER" id="PTHR12110">
    <property type="entry name" value="HYDROXYPYRUVATE ISOMERASE"/>
    <property type="match status" value="1"/>
</dbReference>
<dbReference type="GO" id="GO:0016853">
    <property type="term" value="F:isomerase activity"/>
    <property type="evidence" value="ECO:0007669"/>
    <property type="project" value="UniProtKB-KW"/>
</dbReference>
<dbReference type="RefSeq" id="WP_078818190.1">
    <property type="nucleotide sequence ID" value="NZ_FUYJ01000006.1"/>
</dbReference>
<keyword evidence="2" id="KW-0413">Isomerase</keyword>
<protein>
    <submittedName>
        <fullName evidence="2">Sugar phosphate isomerase/epimerase</fullName>
    </submittedName>
</protein>
<organism evidence="2 3">
    <name type="scientific">Sporosarcina newyorkensis</name>
    <dbReference type="NCBI Taxonomy" id="759851"/>
    <lineage>
        <taxon>Bacteria</taxon>
        <taxon>Bacillati</taxon>
        <taxon>Bacillota</taxon>
        <taxon>Bacilli</taxon>
        <taxon>Bacillales</taxon>
        <taxon>Caryophanaceae</taxon>
        <taxon>Sporosarcina</taxon>
    </lineage>
</organism>
<feature type="domain" description="Xylose isomerase-like TIM barrel" evidence="1">
    <location>
        <begin position="20"/>
        <end position="259"/>
    </location>
</feature>
<dbReference type="InterPro" id="IPR050312">
    <property type="entry name" value="IolE/XylAMocC-like"/>
</dbReference>
<dbReference type="Pfam" id="PF01261">
    <property type="entry name" value="AP_endonuc_2"/>
    <property type="match status" value="1"/>
</dbReference>
<reference evidence="3" key="1">
    <citation type="submission" date="2017-02" db="EMBL/GenBank/DDBJ databases">
        <authorList>
            <person name="Varghese N."/>
            <person name="Submissions S."/>
        </authorList>
    </citation>
    <scope>NUCLEOTIDE SEQUENCE [LARGE SCALE GENOMIC DNA]</scope>
    <source>
        <strain evidence="3">DSM 23966</strain>
    </source>
</reference>
<gene>
    <name evidence="2" type="ORF">SAMN04244570_3008</name>
</gene>
<dbReference type="InterPro" id="IPR036237">
    <property type="entry name" value="Xyl_isomerase-like_sf"/>
</dbReference>
<evidence type="ECO:0000313" key="3">
    <source>
        <dbReference type="Proteomes" id="UP000190042"/>
    </source>
</evidence>
<keyword evidence="3" id="KW-1185">Reference proteome</keyword>
<dbReference type="Proteomes" id="UP000190042">
    <property type="component" value="Unassembled WGS sequence"/>
</dbReference>
<dbReference type="Gene3D" id="3.20.20.150">
    <property type="entry name" value="Divalent-metal-dependent TIM barrel enzymes"/>
    <property type="match status" value="1"/>
</dbReference>
<dbReference type="AlphaFoldDB" id="A0A1T4YLA1"/>
<accession>A0A1T4YLA1</accession>
<dbReference type="InterPro" id="IPR013022">
    <property type="entry name" value="Xyl_isomerase-like_TIM-brl"/>
</dbReference>
<dbReference type="SUPFAM" id="SSF51658">
    <property type="entry name" value="Xylose isomerase-like"/>
    <property type="match status" value="1"/>
</dbReference>